<dbReference type="PANTHER" id="PTHR43155:SF2">
    <property type="entry name" value="CYCLIC DI-GMP PHOSPHODIESTERASE PA4108"/>
    <property type="match status" value="1"/>
</dbReference>
<keyword evidence="3" id="KW-0597">Phosphoprotein</keyword>
<dbReference type="InterPro" id="IPR033479">
    <property type="entry name" value="dCache_1"/>
</dbReference>
<comment type="subcellular location">
    <subcellularLocation>
        <location evidence="1">Cell membrane</location>
        <topology evidence="1">Multi-pass membrane protein</topology>
    </subcellularLocation>
</comment>
<dbReference type="Pfam" id="PF02743">
    <property type="entry name" value="dCache_1"/>
    <property type="match status" value="1"/>
</dbReference>
<evidence type="ECO:0000259" key="16">
    <source>
        <dbReference type="PROSITE" id="PS51832"/>
    </source>
</evidence>
<protein>
    <submittedName>
        <fullName evidence="17">Diguanylate cyclase</fullName>
        <ecNumber evidence="17">2.7.7.65</ecNumber>
    </submittedName>
</protein>
<feature type="transmembrane region" description="Helical" evidence="12">
    <location>
        <begin position="275"/>
        <end position="296"/>
    </location>
</feature>
<dbReference type="PROSITE" id="PS51832">
    <property type="entry name" value="HD_GYP"/>
    <property type="match status" value="1"/>
</dbReference>
<evidence type="ECO:0000256" key="2">
    <source>
        <dbReference type="ARBA" id="ARBA00022475"/>
    </source>
</evidence>
<name>A0ABS5PQW3_9FIRM</name>
<dbReference type="Pfam" id="PF13426">
    <property type="entry name" value="PAS_9"/>
    <property type="match status" value="1"/>
</dbReference>
<dbReference type="SMART" id="SM00091">
    <property type="entry name" value="PAS"/>
    <property type="match status" value="1"/>
</dbReference>
<reference evidence="17 18" key="1">
    <citation type="submission" date="2021-05" db="EMBL/GenBank/DDBJ databases">
        <title>Fusibacter ferrireducens sp. nov., an anaerobic, sulfur- and Fe-reducing bacterium isolated from the mangrove sediment.</title>
        <authorList>
            <person name="Qiu D."/>
        </authorList>
    </citation>
    <scope>NUCLEOTIDE SEQUENCE [LARGE SCALE GENOMIC DNA]</scope>
    <source>
        <strain evidence="17 18">DSM 12116</strain>
    </source>
</reference>
<keyword evidence="7" id="KW-0418">Kinase</keyword>
<evidence type="ECO:0000313" key="18">
    <source>
        <dbReference type="Proteomes" id="UP000746471"/>
    </source>
</evidence>
<evidence type="ECO:0000256" key="12">
    <source>
        <dbReference type="SAM" id="Phobius"/>
    </source>
</evidence>
<keyword evidence="10" id="KW-0902">Two-component regulatory system</keyword>
<evidence type="ECO:0000256" key="8">
    <source>
        <dbReference type="ARBA" id="ARBA00022840"/>
    </source>
</evidence>
<dbReference type="CDD" id="cd00130">
    <property type="entry name" value="PAS"/>
    <property type="match status" value="1"/>
</dbReference>
<dbReference type="Pfam" id="PF00990">
    <property type="entry name" value="GGDEF"/>
    <property type="match status" value="1"/>
</dbReference>
<dbReference type="PROSITE" id="PS50887">
    <property type="entry name" value="GGDEF"/>
    <property type="match status" value="1"/>
</dbReference>
<dbReference type="InterPro" id="IPR006674">
    <property type="entry name" value="HD_domain"/>
</dbReference>
<feature type="domain" description="GGDEF" evidence="14">
    <location>
        <begin position="538"/>
        <end position="674"/>
    </location>
</feature>
<keyword evidence="8" id="KW-0067">ATP-binding</keyword>
<dbReference type="SUPFAM" id="SSF103190">
    <property type="entry name" value="Sensory domain-like"/>
    <property type="match status" value="1"/>
</dbReference>
<keyword evidence="11 12" id="KW-0472">Membrane</keyword>
<evidence type="ECO:0000259" key="13">
    <source>
        <dbReference type="PROSITE" id="PS50112"/>
    </source>
</evidence>
<dbReference type="InterPro" id="IPR000160">
    <property type="entry name" value="GGDEF_dom"/>
</dbReference>
<keyword evidence="9 12" id="KW-1133">Transmembrane helix</keyword>
<evidence type="ECO:0000256" key="4">
    <source>
        <dbReference type="ARBA" id="ARBA00022679"/>
    </source>
</evidence>
<dbReference type="CDD" id="cd01949">
    <property type="entry name" value="GGDEF"/>
    <property type="match status" value="1"/>
</dbReference>
<dbReference type="Pfam" id="PF13487">
    <property type="entry name" value="HD_5"/>
    <property type="match status" value="1"/>
</dbReference>
<accession>A0ABS5PQW3</accession>
<dbReference type="NCBIfam" id="TIGR00229">
    <property type="entry name" value="sensory_box"/>
    <property type="match status" value="1"/>
</dbReference>
<dbReference type="PROSITE" id="PS51831">
    <property type="entry name" value="HD"/>
    <property type="match status" value="1"/>
</dbReference>
<evidence type="ECO:0000256" key="10">
    <source>
        <dbReference type="ARBA" id="ARBA00023012"/>
    </source>
</evidence>
<organism evidence="17 18">
    <name type="scientific">Fusibacter paucivorans</name>
    <dbReference type="NCBI Taxonomy" id="76009"/>
    <lineage>
        <taxon>Bacteria</taxon>
        <taxon>Bacillati</taxon>
        <taxon>Bacillota</taxon>
        <taxon>Clostridia</taxon>
        <taxon>Eubacteriales</taxon>
        <taxon>Eubacteriales Family XII. Incertae Sedis</taxon>
        <taxon>Fusibacter</taxon>
    </lineage>
</organism>
<dbReference type="NCBIfam" id="TIGR00277">
    <property type="entry name" value="HDIG"/>
    <property type="match status" value="1"/>
</dbReference>
<dbReference type="Gene3D" id="3.30.70.270">
    <property type="match status" value="1"/>
</dbReference>
<dbReference type="InterPro" id="IPR035965">
    <property type="entry name" value="PAS-like_dom_sf"/>
</dbReference>
<dbReference type="GO" id="GO:0052621">
    <property type="term" value="F:diguanylate cyclase activity"/>
    <property type="evidence" value="ECO:0007669"/>
    <property type="project" value="UniProtKB-EC"/>
</dbReference>
<evidence type="ECO:0000256" key="11">
    <source>
        <dbReference type="ARBA" id="ARBA00023136"/>
    </source>
</evidence>
<dbReference type="SUPFAM" id="SSF109604">
    <property type="entry name" value="HD-domain/PDEase-like"/>
    <property type="match status" value="1"/>
</dbReference>
<keyword evidence="4 17" id="KW-0808">Transferase</keyword>
<dbReference type="Gene3D" id="1.10.3210.10">
    <property type="entry name" value="Hypothetical protein af1432"/>
    <property type="match status" value="1"/>
</dbReference>
<keyword evidence="17" id="KW-0548">Nucleotidyltransferase</keyword>
<dbReference type="CDD" id="cd00077">
    <property type="entry name" value="HDc"/>
    <property type="match status" value="1"/>
</dbReference>
<gene>
    <name evidence="17" type="ORF">KHM83_12765</name>
</gene>
<evidence type="ECO:0000256" key="7">
    <source>
        <dbReference type="ARBA" id="ARBA00022777"/>
    </source>
</evidence>
<evidence type="ECO:0000256" key="1">
    <source>
        <dbReference type="ARBA" id="ARBA00004651"/>
    </source>
</evidence>
<feature type="domain" description="HD-GYP" evidence="16">
    <location>
        <begin position="660"/>
        <end position="849"/>
    </location>
</feature>
<evidence type="ECO:0000313" key="17">
    <source>
        <dbReference type="EMBL" id="MBS7527549.1"/>
    </source>
</evidence>
<dbReference type="EC" id="2.7.7.65" evidence="17"/>
<keyword evidence="2" id="KW-1003">Cell membrane</keyword>
<evidence type="ECO:0000256" key="3">
    <source>
        <dbReference type="ARBA" id="ARBA00022553"/>
    </source>
</evidence>
<feature type="transmembrane region" description="Helical" evidence="12">
    <location>
        <begin position="6"/>
        <end position="25"/>
    </location>
</feature>
<dbReference type="InterPro" id="IPR029151">
    <property type="entry name" value="Sensor-like_sf"/>
</dbReference>
<evidence type="ECO:0000259" key="14">
    <source>
        <dbReference type="PROSITE" id="PS50887"/>
    </source>
</evidence>
<dbReference type="InterPro" id="IPR043128">
    <property type="entry name" value="Rev_trsase/Diguanyl_cyclase"/>
</dbReference>
<dbReference type="InterPro" id="IPR003607">
    <property type="entry name" value="HD/PDEase_dom"/>
</dbReference>
<feature type="domain" description="HD" evidence="15">
    <location>
        <begin position="682"/>
        <end position="804"/>
    </location>
</feature>
<keyword evidence="6" id="KW-0547">Nucleotide-binding</keyword>
<proteinExistence type="predicted"/>
<evidence type="ECO:0000259" key="15">
    <source>
        <dbReference type="PROSITE" id="PS51831"/>
    </source>
</evidence>
<dbReference type="Gene3D" id="3.30.450.20">
    <property type="entry name" value="PAS domain"/>
    <property type="match status" value="3"/>
</dbReference>
<dbReference type="SMART" id="SM00267">
    <property type="entry name" value="GGDEF"/>
    <property type="match status" value="1"/>
</dbReference>
<keyword evidence="18" id="KW-1185">Reference proteome</keyword>
<dbReference type="InterPro" id="IPR029787">
    <property type="entry name" value="Nucleotide_cyclase"/>
</dbReference>
<dbReference type="SUPFAM" id="SSF55073">
    <property type="entry name" value="Nucleotide cyclase"/>
    <property type="match status" value="1"/>
</dbReference>
<feature type="domain" description="PAS" evidence="13">
    <location>
        <begin position="386"/>
        <end position="430"/>
    </location>
</feature>
<dbReference type="SMART" id="SM00471">
    <property type="entry name" value="HDc"/>
    <property type="match status" value="1"/>
</dbReference>
<dbReference type="Proteomes" id="UP000746471">
    <property type="component" value="Unassembled WGS sequence"/>
</dbReference>
<comment type="caution">
    <text evidence="17">The sequence shown here is derived from an EMBL/GenBank/DDBJ whole genome shotgun (WGS) entry which is preliminary data.</text>
</comment>
<evidence type="ECO:0000256" key="6">
    <source>
        <dbReference type="ARBA" id="ARBA00022741"/>
    </source>
</evidence>
<dbReference type="RefSeq" id="WP_213237411.1">
    <property type="nucleotide sequence ID" value="NZ_JAHBCL010000022.1"/>
</dbReference>
<dbReference type="InterPro" id="IPR000014">
    <property type="entry name" value="PAS"/>
</dbReference>
<dbReference type="InterPro" id="IPR037522">
    <property type="entry name" value="HD_GYP_dom"/>
</dbReference>
<dbReference type="PROSITE" id="PS50112">
    <property type="entry name" value="PAS"/>
    <property type="match status" value="1"/>
</dbReference>
<dbReference type="CDD" id="cd18773">
    <property type="entry name" value="PDC1_HK_sensor"/>
    <property type="match status" value="1"/>
</dbReference>
<dbReference type="PANTHER" id="PTHR43155">
    <property type="entry name" value="CYCLIC DI-GMP PHOSPHODIESTERASE PA4108-RELATED"/>
    <property type="match status" value="1"/>
</dbReference>
<evidence type="ECO:0000256" key="5">
    <source>
        <dbReference type="ARBA" id="ARBA00022692"/>
    </source>
</evidence>
<dbReference type="NCBIfam" id="TIGR00254">
    <property type="entry name" value="GGDEF"/>
    <property type="match status" value="1"/>
</dbReference>
<dbReference type="InterPro" id="IPR006675">
    <property type="entry name" value="HDIG_dom"/>
</dbReference>
<dbReference type="SUPFAM" id="SSF55785">
    <property type="entry name" value="PYP-like sensor domain (PAS domain)"/>
    <property type="match status" value="1"/>
</dbReference>
<evidence type="ECO:0000256" key="9">
    <source>
        <dbReference type="ARBA" id="ARBA00022989"/>
    </source>
</evidence>
<keyword evidence="5 12" id="KW-0812">Transmembrane</keyword>
<dbReference type="EMBL" id="JAHBCL010000022">
    <property type="protein sequence ID" value="MBS7527549.1"/>
    <property type="molecule type" value="Genomic_DNA"/>
</dbReference>
<sequence>MNRVVKTIYVTIIALLVVSLFILNVNYYKADAYIDEEVSMRISQASDRINSEIDHWAITHRTILEGLKDVIQTAGPSKAEAIKKLFIETVAENPTFTSIYFGMPDQTLWFSHDWTPTPGFDLTVRPWYAEAVEAGHSILTEPFEDAYTGEPVVCIAIPIYYEDGKLMGVLSGDILIETIETALEDFTSEIGGVSYLVDSDDNSIIQFGMIDGGVGFSQLMQYYEQLDESNRQNTSLDAVIAGTDGFFLNYAIRGTDWHLLSFSPMTAHNAHAKDLRIAVSLLIILLIGTFLAFLALQRKHVVQPLVNLENQIAAIDVESLSETYTINLGDNGLFERVQKQINALLYKIQMHVVQISSDKEELHALNEELEASFSQMVAVEQEVSMQKLNFEALFKNSPNAIAMFDQNHRIIDINNAFETLFGYTLKEVYGVNLDEVVAQSMDSEAFLRTEDVFRGDLVDFESVRYNKEREPIDVRITGVSIKFDGKVIGGYGIYTDITTSVDREKHLDFVSKHDYLTDVFNRRHFEEVIAKCDKESALPLSLIMVDVNGLKLINDAFGNEMGDRMLKMTADFLKTQAAAVEAPVFRIGGDEFAIVLERTEGHLTERLTKNIRKLCKTQKLGELQLSLAIGWAERMSLEMPMQQVLKEAEDFMFKHKLNENPSIRGKTINTIMNTLHEKSKREEQHSKRVSEISYALGKALGLKQRDLDALRMMGLLHDVGKIAIDDKILNKAGKLTPEEYEIMKRHPEIGYRILSSVNDLSEIASHVLAHHERWDGKGYPKGLQGEAIPYLARVISIADAYDAMTSNRSYRQGLSVAEAIDELKRFSGIQFDPEIVDVFIQLILEWEEA</sequence>